<evidence type="ECO:0000313" key="1">
    <source>
        <dbReference type="EMBL" id="EFE65731.2"/>
    </source>
</evidence>
<organism evidence="1 2">
    <name type="scientific">Streptomyces viridosporus (strain ATCC 14672 / DSM 40746 / JCM 4963 / KCTC 9882 / NRRL B-12104 / FH 1290)</name>
    <name type="common">Streptomyces ghanaensis</name>
    <dbReference type="NCBI Taxonomy" id="566461"/>
    <lineage>
        <taxon>Bacteria</taxon>
        <taxon>Bacillati</taxon>
        <taxon>Actinomycetota</taxon>
        <taxon>Actinomycetes</taxon>
        <taxon>Kitasatosporales</taxon>
        <taxon>Streptomycetaceae</taxon>
        <taxon>Streptomyces</taxon>
    </lineage>
</organism>
<accession>D6A491</accession>
<reference evidence="2" key="1">
    <citation type="submission" date="2008-12" db="EMBL/GenBank/DDBJ databases">
        <title>Annotation of Streptomyces ghanaensis ATCC 14672.</title>
        <authorList>
            <consortium name="The Broad Institute Genome Sequencing Platform"/>
            <consortium name="Broad Institute Microbial Sequencing Center"/>
            <person name="Fischbach M."/>
            <person name="Ward D."/>
            <person name="Young S."/>
            <person name="Kodira C.D."/>
            <person name="Zeng Q."/>
            <person name="Koehrsen M."/>
            <person name="Godfrey P."/>
            <person name="Alvarado L."/>
            <person name="Berlin A.M."/>
            <person name="Borenstein D."/>
            <person name="Chen Z."/>
            <person name="Engels R."/>
            <person name="Freedman E."/>
            <person name="Gellesch M."/>
            <person name="Goldberg J."/>
            <person name="Griggs A."/>
            <person name="Gujja S."/>
            <person name="Heiman D.I."/>
            <person name="Hepburn T.A."/>
            <person name="Howarth C."/>
            <person name="Jen D."/>
            <person name="Larson L."/>
            <person name="Lewis B."/>
            <person name="Mehta T."/>
            <person name="Park D."/>
            <person name="Pearson M."/>
            <person name="Roberts A."/>
            <person name="Saif S."/>
            <person name="Shea T.D."/>
            <person name="Shenoy N."/>
            <person name="Sisk P."/>
            <person name="Stolte C."/>
            <person name="Sykes S.N."/>
            <person name="Walk T."/>
            <person name="White J."/>
            <person name="Yandava C."/>
            <person name="Straight P."/>
            <person name="Clardy J."/>
            <person name="Hung D."/>
            <person name="Kolter R."/>
            <person name="Mekalanos J."/>
            <person name="Walker S."/>
            <person name="Walsh C.T."/>
            <person name="Wieland B.L.C."/>
            <person name="Ilzarbe M."/>
            <person name="Galagan J."/>
            <person name="Nusbaum C."/>
            <person name="Birren B."/>
        </authorList>
    </citation>
    <scope>NUCLEOTIDE SEQUENCE [LARGE SCALE GENOMIC DNA]</scope>
    <source>
        <strain evidence="2">ATCC 14672 / DSM 40746 / JCM 4963 / KCTC 9882 / NRRL B-12104 / FH 1290</strain>
    </source>
</reference>
<name>D6A491_STRV1</name>
<dbReference type="eggNOG" id="ENOG5031WQ9">
    <property type="taxonomic scope" value="Bacteria"/>
</dbReference>
<evidence type="ECO:0000313" key="2">
    <source>
        <dbReference type="Proteomes" id="UP000003824"/>
    </source>
</evidence>
<protein>
    <submittedName>
        <fullName evidence="1">Predicted protein</fullName>
    </submittedName>
</protein>
<dbReference type="AlphaFoldDB" id="D6A491"/>
<proteinExistence type="predicted"/>
<gene>
    <name evidence="1" type="ORF">SSFG_00985</name>
</gene>
<sequence>MMARCTSSACVGVRVPAWMAVQASRSAASRASGKSKVLTAGVYAGVGWVPANPLCSVRDVCSVCVMKKRFAEIGDADGNKDVVFEITPDLADAFAAAIRNEVGVEGPRHARTFDDLTTTIAQVSRVIQHLEAFRELAMVAADKTSPHADRKAIAMAATMPPSRLYRVLERHGQPRNRKTDTEK</sequence>
<dbReference type="EMBL" id="DS999641">
    <property type="protein sequence ID" value="EFE65731.2"/>
    <property type="molecule type" value="Genomic_DNA"/>
</dbReference>
<dbReference type="Proteomes" id="UP000003824">
    <property type="component" value="Unassembled WGS sequence"/>
</dbReference>